<name>G0P128_CAEBE</name>
<keyword evidence="2" id="KW-1133">Transmembrane helix</keyword>
<dbReference type="InParanoid" id="G0P128"/>
<protein>
    <submittedName>
        <fullName evidence="3">Uncharacterized protein</fullName>
    </submittedName>
</protein>
<gene>
    <name evidence="3" type="ORF">CAEBREN_30955</name>
</gene>
<dbReference type="HOGENOM" id="CLU_134003_0_0_1"/>
<reference evidence="4" key="1">
    <citation type="submission" date="2011-07" db="EMBL/GenBank/DDBJ databases">
        <authorList>
            <consortium name="Caenorhabditis brenneri Sequencing and Analysis Consortium"/>
            <person name="Wilson R.K."/>
        </authorList>
    </citation>
    <scope>NUCLEOTIDE SEQUENCE [LARGE SCALE GENOMIC DNA]</scope>
    <source>
        <strain evidence="4">PB2801</strain>
    </source>
</reference>
<keyword evidence="4" id="KW-1185">Reference proteome</keyword>
<feature type="compositionally biased region" description="Basic and acidic residues" evidence="1">
    <location>
        <begin position="139"/>
        <end position="159"/>
    </location>
</feature>
<feature type="region of interest" description="Disordered" evidence="1">
    <location>
        <begin position="137"/>
        <end position="159"/>
    </location>
</feature>
<sequence>MLNNLGTRLFKSVTDKAGDLGDKFEEEFSRLSFNITTEVDSIVTEAISLSSYIKVALVILSILLILLIIRLSAFGIRCLVFKARDWIHSIENKPNPQVILLMPTEDGNYRKSSKAYTDEQTRQILDKLRDDSIELFNNEPKRAPSMESRRSRPPKLSERSFKNWKVPEEAV</sequence>
<evidence type="ECO:0000256" key="2">
    <source>
        <dbReference type="SAM" id="Phobius"/>
    </source>
</evidence>
<feature type="transmembrane region" description="Helical" evidence="2">
    <location>
        <begin position="55"/>
        <end position="80"/>
    </location>
</feature>
<evidence type="ECO:0000256" key="1">
    <source>
        <dbReference type="SAM" id="MobiDB-lite"/>
    </source>
</evidence>
<accession>G0P128</accession>
<dbReference type="Proteomes" id="UP000008068">
    <property type="component" value="Unassembled WGS sequence"/>
</dbReference>
<proteinExistence type="predicted"/>
<dbReference type="AlphaFoldDB" id="G0P128"/>
<dbReference type="eggNOG" id="ENOG502TFPT">
    <property type="taxonomic scope" value="Eukaryota"/>
</dbReference>
<dbReference type="FunCoup" id="G0P128">
    <property type="interactions" value="1889"/>
</dbReference>
<dbReference type="EMBL" id="GL380007">
    <property type="protein sequence ID" value="EGT42187.1"/>
    <property type="molecule type" value="Genomic_DNA"/>
</dbReference>
<evidence type="ECO:0000313" key="4">
    <source>
        <dbReference type="Proteomes" id="UP000008068"/>
    </source>
</evidence>
<keyword evidence="2" id="KW-0472">Membrane</keyword>
<organism evidence="4">
    <name type="scientific">Caenorhabditis brenneri</name>
    <name type="common">Nematode worm</name>
    <dbReference type="NCBI Taxonomy" id="135651"/>
    <lineage>
        <taxon>Eukaryota</taxon>
        <taxon>Metazoa</taxon>
        <taxon>Ecdysozoa</taxon>
        <taxon>Nematoda</taxon>
        <taxon>Chromadorea</taxon>
        <taxon>Rhabditida</taxon>
        <taxon>Rhabditina</taxon>
        <taxon>Rhabditomorpha</taxon>
        <taxon>Rhabditoidea</taxon>
        <taxon>Rhabditidae</taxon>
        <taxon>Peloderinae</taxon>
        <taxon>Caenorhabditis</taxon>
    </lineage>
</organism>
<evidence type="ECO:0000313" key="3">
    <source>
        <dbReference type="EMBL" id="EGT42187.1"/>
    </source>
</evidence>
<dbReference type="OrthoDB" id="5826262at2759"/>
<keyword evidence="2" id="KW-0812">Transmembrane</keyword>